<evidence type="ECO:0000313" key="4">
    <source>
        <dbReference type="Proteomes" id="UP000295008"/>
    </source>
</evidence>
<dbReference type="OrthoDB" id="1633470at2"/>
<comment type="caution">
    <text evidence="3">The sequence shown here is derived from an EMBL/GenBank/DDBJ whole genome shotgun (WGS) entry which is preliminary data.</text>
</comment>
<reference evidence="3 4" key="1">
    <citation type="submission" date="2019-03" db="EMBL/GenBank/DDBJ databases">
        <title>Genomic Encyclopedia of Type Strains, Phase IV (KMG-IV): sequencing the most valuable type-strain genomes for metagenomic binning, comparative biology and taxonomic classification.</title>
        <authorList>
            <person name="Goeker M."/>
        </authorList>
    </citation>
    <scope>NUCLEOTIDE SEQUENCE [LARGE SCALE GENOMIC DNA]</scope>
    <source>
        <strain evidence="3 4">LX-B</strain>
    </source>
</reference>
<sequence length="370" mass="40476">MKRWIGSIGVAILLCLMFTAAALGESELNQKYMTLKDNHGQVITRTAHEVVVGDEYLNSKNQLFRVYRVSGNLAKVKMVKSDALKVSAWTEVIGFLSSLFRGDFFRSEVKQRGPIAIYHTHSDESYVEGDGVSSKRGNGGIFQVGDTLTRSFEKLGVPVVHSKVPHDPHDALAYDRSRRTAAQLLKQQPTVLLDVHRDAVPRQEYAAVVNKENVTQVQLVVGRQNPNFQASNDFAKQIKASVDKKAPGLIKGIFYGRGKYNQDLGPRTMLLEIGSHTNSKAAAERGASLFAAAAKDVLYGNVGAGVVNRGGMRNTFWIVVAALGGIGLFLLLNHSGLKSIRREFAGALGEKSEEKRKNDPSDPDHNGESS</sequence>
<feature type="region of interest" description="Disordered" evidence="1">
    <location>
        <begin position="348"/>
        <end position="370"/>
    </location>
</feature>
<dbReference type="Pfam" id="PF07454">
    <property type="entry name" value="SpoIIP"/>
    <property type="match status" value="1"/>
</dbReference>
<proteinExistence type="predicted"/>
<feature type="transmembrane region" description="Helical" evidence="2">
    <location>
        <begin position="315"/>
        <end position="332"/>
    </location>
</feature>
<dbReference type="Proteomes" id="UP000295008">
    <property type="component" value="Unassembled WGS sequence"/>
</dbReference>
<dbReference type="AlphaFoldDB" id="A0A4R1RTM7"/>
<dbReference type="EMBL" id="SLUN01000012">
    <property type="protein sequence ID" value="TCL69342.1"/>
    <property type="molecule type" value="Genomic_DNA"/>
</dbReference>
<evidence type="ECO:0000256" key="2">
    <source>
        <dbReference type="SAM" id="Phobius"/>
    </source>
</evidence>
<dbReference type="NCBIfam" id="TIGR02867">
    <property type="entry name" value="spore_II_P"/>
    <property type="match status" value="1"/>
</dbReference>
<keyword evidence="4" id="KW-1185">Reference proteome</keyword>
<organism evidence="3 4">
    <name type="scientific">Hydrogenispora ethanolica</name>
    <dbReference type="NCBI Taxonomy" id="1082276"/>
    <lineage>
        <taxon>Bacteria</taxon>
        <taxon>Bacillati</taxon>
        <taxon>Bacillota</taxon>
        <taxon>Hydrogenispora</taxon>
    </lineage>
</organism>
<keyword evidence="2" id="KW-0472">Membrane</keyword>
<evidence type="ECO:0000256" key="1">
    <source>
        <dbReference type="SAM" id="MobiDB-lite"/>
    </source>
</evidence>
<accession>A0A4R1RTM7</accession>
<evidence type="ECO:0000313" key="3">
    <source>
        <dbReference type="EMBL" id="TCL69342.1"/>
    </source>
</evidence>
<protein>
    <submittedName>
        <fullName evidence="3">Stage II sporulation protein P</fullName>
    </submittedName>
</protein>
<keyword evidence="2" id="KW-0812">Transmembrane</keyword>
<dbReference type="InterPro" id="IPR010897">
    <property type="entry name" value="Spore_II_P"/>
</dbReference>
<gene>
    <name evidence="3" type="ORF">EDC14_101239</name>
</gene>
<keyword evidence="2" id="KW-1133">Transmembrane helix</keyword>
<name>A0A4R1RTM7_HYDET</name>